<proteinExistence type="predicted"/>
<dbReference type="Proteomes" id="UP000186096">
    <property type="component" value="Unassembled WGS sequence"/>
</dbReference>
<gene>
    <name evidence="2" type="ORF">SAMN05421833_12911</name>
</gene>
<dbReference type="RefSeq" id="WP_143734630.1">
    <property type="nucleotide sequence ID" value="NZ_FTNI01000029.1"/>
</dbReference>
<dbReference type="AlphaFoldDB" id="A0A1N7GHB1"/>
<dbReference type="STRING" id="58117.SAMN05421833_12911"/>
<feature type="region of interest" description="Disordered" evidence="1">
    <location>
        <begin position="248"/>
        <end position="289"/>
    </location>
</feature>
<accession>A0A1N7GHB1</accession>
<keyword evidence="3" id="KW-1185">Reference proteome</keyword>
<dbReference type="OrthoDB" id="5243870at2"/>
<dbReference type="Gene3D" id="3.40.50.300">
    <property type="entry name" value="P-loop containing nucleotide triphosphate hydrolases"/>
    <property type="match status" value="1"/>
</dbReference>
<sequence length="289" mass="29384">MALIAVTSPGGAPGVTTVCLAAAFTWPDPVLLAECDPSGGGVLPGYFAGQQPYRTGVAEVAMTAARDLEAARVQLAEEAVALDGDARRRLLLPGVADPRQSLQIKGSWPQIAQVLTTAGRDVIADVGALGVESVPYAILTAANAVVLVLRPTVRFVAMAGPRIEALSRGALAATPRFLLLIGEGPYPAAEVSRTLGGTPILGTVPMLPKAAHILSDGAAGRTRWAGRLQMSSLLRTVGNLGAQLRERLDSASEEQPAAAVGVVPPASFGAGPDLHSAPAAGADSGGGRR</sequence>
<evidence type="ECO:0000256" key="1">
    <source>
        <dbReference type="SAM" id="MobiDB-lite"/>
    </source>
</evidence>
<evidence type="ECO:0000313" key="2">
    <source>
        <dbReference type="EMBL" id="SIS11984.1"/>
    </source>
</evidence>
<evidence type="ECO:0000313" key="3">
    <source>
        <dbReference type="Proteomes" id="UP000186096"/>
    </source>
</evidence>
<feature type="compositionally biased region" description="Low complexity" evidence="1">
    <location>
        <begin position="256"/>
        <end position="282"/>
    </location>
</feature>
<protein>
    <recommendedName>
        <fullName evidence="4">MinD-like ATPase involved in chromosome partitioning or flagellar assembly</fullName>
    </recommendedName>
</protein>
<dbReference type="InterPro" id="IPR027417">
    <property type="entry name" value="P-loop_NTPase"/>
</dbReference>
<organism evidence="2 3">
    <name type="scientific">Microbispora rosea</name>
    <dbReference type="NCBI Taxonomy" id="58117"/>
    <lineage>
        <taxon>Bacteria</taxon>
        <taxon>Bacillati</taxon>
        <taxon>Actinomycetota</taxon>
        <taxon>Actinomycetes</taxon>
        <taxon>Streptosporangiales</taxon>
        <taxon>Streptosporangiaceae</taxon>
        <taxon>Microbispora</taxon>
    </lineage>
</organism>
<reference evidence="3" key="1">
    <citation type="submission" date="2017-01" db="EMBL/GenBank/DDBJ databases">
        <authorList>
            <person name="Varghese N."/>
            <person name="Submissions S."/>
        </authorList>
    </citation>
    <scope>NUCLEOTIDE SEQUENCE [LARGE SCALE GENOMIC DNA]</scope>
    <source>
        <strain evidence="3">ATCC 12950</strain>
    </source>
</reference>
<name>A0A1N7GHB1_9ACTN</name>
<dbReference type="EMBL" id="FTNI01000029">
    <property type="protein sequence ID" value="SIS11984.1"/>
    <property type="molecule type" value="Genomic_DNA"/>
</dbReference>
<evidence type="ECO:0008006" key="4">
    <source>
        <dbReference type="Google" id="ProtNLM"/>
    </source>
</evidence>